<name>C4JUG9_UNCRE</name>
<accession>C4JUG9</accession>
<feature type="compositionally biased region" description="Polar residues" evidence="1">
    <location>
        <begin position="98"/>
        <end position="110"/>
    </location>
</feature>
<dbReference type="EMBL" id="CH476617">
    <property type="protein sequence ID" value="EEP79930.1"/>
    <property type="molecule type" value="Genomic_DNA"/>
</dbReference>
<dbReference type="KEGG" id="ure:UREG_04772"/>
<evidence type="ECO:0000256" key="1">
    <source>
        <dbReference type="SAM" id="MobiDB-lite"/>
    </source>
</evidence>
<dbReference type="eggNOG" id="ENOG502RGMX">
    <property type="taxonomic scope" value="Eukaryota"/>
</dbReference>
<evidence type="ECO:0000313" key="3">
    <source>
        <dbReference type="Proteomes" id="UP000002058"/>
    </source>
</evidence>
<dbReference type="VEuPathDB" id="FungiDB:UREG_04772"/>
<dbReference type="Proteomes" id="UP000002058">
    <property type="component" value="Unassembled WGS sequence"/>
</dbReference>
<keyword evidence="3" id="KW-1185">Reference proteome</keyword>
<sequence length="145" mass="15452">MNQARPHTTIQGMPNVATGNNALPPGGIPMKMMPQAGLQQTVSARPGIPLPANTDSARIIREANRLQEQQRLVQSRQQQQHQYHGQQSFVQQAPHPSPTLNIQGSNSAPNNTAMIGAFQAASGVGSPFFPRSGPGPRVSLPPPLV</sequence>
<feature type="compositionally biased region" description="Low complexity" evidence="1">
    <location>
        <begin position="68"/>
        <end position="92"/>
    </location>
</feature>
<gene>
    <name evidence="2" type="ORF">UREG_04772</name>
</gene>
<dbReference type="STRING" id="336963.C4JUG9"/>
<reference evidence="3" key="1">
    <citation type="journal article" date="2009" name="Genome Res.">
        <title>Comparative genomic analyses of the human fungal pathogens Coccidioides and their relatives.</title>
        <authorList>
            <person name="Sharpton T.J."/>
            <person name="Stajich J.E."/>
            <person name="Rounsley S.D."/>
            <person name="Gardner M.J."/>
            <person name="Wortman J.R."/>
            <person name="Jordar V.S."/>
            <person name="Maiti R."/>
            <person name="Kodira C.D."/>
            <person name="Neafsey D.E."/>
            <person name="Zeng Q."/>
            <person name="Hung C.-Y."/>
            <person name="McMahan C."/>
            <person name="Muszewska A."/>
            <person name="Grynberg M."/>
            <person name="Mandel M.A."/>
            <person name="Kellner E.M."/>
            <person name="Barker B.M."/>
            <person name="Galgiani J.N."/>
            <person name="Orbach M.J."/>
            <person name="Kirkland T.N."/>
            <person name="Cole G.T."/>
            <person name="Henn M.R."/>
            <person name="Birren B.W."/>
            <person name="Taylor J.W."/>
        </authorList>
    </citation>
    <scope>NUCLEOTIDE SEQUENCE [LARGE SCALE GENOMIC DNA]</scope>
    <source>
        <strain evidence="3">UAMH 1704</strain>
    </source>
</reference>
<dbReference type="GeneID" id="8440109"/>
<proteinExistence type="predicted"/>
<dbReference type="RefSeq" id="XP_002584083.1">
    <property type="nucleotide sequence ID" value="XM_002584037.1"/>
</dbReference>
<organism evidence="2 3">
    <name type="scientific">Uncinocarpus reesii (strain UAMH 1704)</name>
    <dbReference type="NCBI Taxonomy" id="336963"/>
    <lineage>
        <taxon>Eukaryota</taxon>
        <taxon>Fungi</taxon>
        <taxon>Dikarya</taxon>
        <taxon>Ascomycota</taxon>
        <taxon>Pezizomycotina</taxon>
        <taxon>Eurotiomycetes</taxon>
        <taxon>Eurotiomycetidae</taxon>
        <taxon>Onygenales</taxon>
        <taxon>Onygenaceae</taxon>
        <taxon>Uncinocarpus</taxon>
    </lineage>
</organism>
<dbReference type="HOGENOM" id="CLU_1788264_0_0_1"/>
<protein>
    <submittedName>
        <fullName evidence="2">Uncharacterized protein</fullName>
    </submittedName>
</protein>
<dbReference type="AlphaFoldDB" id="C4JUG9"/>
<feature type="region of interest" description="Disordered" evidence="1">
    <location>
        <begin position="68"/>
        <end position="110"/>
    </location>
</feature>
<dbReference type="InParanoid" id="C4JUG9"/>
<evidence type="ECO:0000313" key="2">
    <source>
        <dbReference type="EMBL" id="EEP79930.1"/>
    </source>
</evidence>